<dbReference type="EMBL" id="GL349440">
    <property type="protein sequence ID" value="KNC56030.1"/>
    <property type="molecule type" value="Genomic_DNA"/>
</dbReference>
<dbReference type="Proteomes" id="UP000054408">
    <property type="component" value="Unassembled WGS sequence"/>
</dbReference>
<dbReference type="InterPro" id="IPR042277">
    <property type="entry name" value="IST1-like"/>
</dbReference>
<evidence type="ECO:0000313" key="2">
    <source>
        <dbReference type="EMBL" id="KNC56030.1"/>
    </source>
</evidence>
<dbReference type="GeneID" id="25561753"/>
<proteinExistence type="inferred from homology"/>
<organism evidence="2 3">
    <name type="scientific">Thecamonas trahens ATCC 50062</name>
    <dbReference type="NCBI Taxonomy" id="461836"/>
    <lineage>
        <taxon>Eukaryota</taxon>
        <taxon>Apusozoa</taxon>
        <taxon>Apusomonadida</taxon>
        <taxon>Apusomonadidae</taxon>
        <taxon>Thecamonas</taxon>
    </lineage>
</organism>
<comment type="similarity">
    <text evidence="1">Belongs to the IST1 family.</text>
</comment>
<keyword evidence="3" id="KW-1185">Reference proteome</keyword>
<reference evidence="2 3" key="1">
    <citation type="submission" date="2010-05" db="EMBL/GenBank/DDBJ databases">
        <title>The Genome Sequence of Thecamonas trahens ATCC 50062.</title>
        <authorList>
            <consortium name="The Broad Institute Genome Sequencing Platform"/>
            <person name="Russ C."/>
            <person name="Cuomo C."/>
            <person name="Shea T."/>
            <person name="Young S.K."/>
            <person name="Zeng Q."/>
            <person name="Koehrsen M."/>
            <person name="Haas B."/>
            <person name="Borodovsky M."/>
            <person name="Guigo R."/>
            <person name="Alvarado L."/>
            <person name="Berlin A."/>
            <person name="Bochicchio J."/>
            <person name="Borenstein D."/>
            <person name="Chapman S."/>
            <person name="Chen Z."/>
            <person name="Freedman E."/>
            <person name="Gellesch M."/>
            <person name="Goldberg J."/>
            <person name="Griggs A."/>
            <person name="Gujja S."/>
            <person name="Heilman E."/>
            <person name="Heiman D."/>
            <person name="Hepburn T."/>
            <person name="Howarth C."/>
            <person name="Jen D."/>
            <person name="Larson L."/>
            <person name="Mehta T."/>
            <person name="Park D."/>
            <person name="Pearson M."/>
            <person name="Roberts A."/>
            <person name="Saif S."/>
            <person name="Shenoy N."/>
            <person name="Sisk P."/>
            <person name="Stolte C."/>
            <person name="Sykes S."/>
            <person name="Thomson T."/>
            <person name="Walk T."/>
            <person name="White J."/>
            <person name="Yandava C."/>
            <person name="Burger G."/>
            <person name="Gray M.W."/>
            <person name="Holland P.W.H."/>
            <person name="King N."/>
            <person name="Lang F.B.F."/>
            <person name="Roger A.J."/>
            <person name="Ruiz-Trillo I."/>
            <person name="Lander E."/>
            <person name="Nusbaum C."/>
        </authorList>
    </citation>
    <scope>NUCLEOTIDE SEQUENCE [LARGE SCALE GENOMIC DNA]</scope>
    <source>
        <strain evidence="2 3">ATCC 50062</strain>
    </source>
</reference>
<dbReference type="Pfam" id="PF03398">
    <property type="entry name" value="Ist1"/>
    <property type="match status" value="1"/>
</dbReference>
<protein>
    <submittedName>
        <fullName evidence="2">Uncharacterized protein</fullName>
    </submittedName>
</protein>
<dbReference type="GO" id="GO:0015031">
    <property type="term" value="P:protein transport"/>
    <property type="evidence" value="ECO:0007669"/>
    <property type="project" value="InterPro"/>
</dbReference>
<dbReference type="RefSeq" id="XP_013761074.1">
    <property type="nucleotide sequence ID" value="XM_013905620.1"/>
</dbReference>
<gene>
    <name evidence="2" type="ORF">AMSG_02042</name>
</gene>
<dbReference type="Gene3D" id="1.20.1260.60">
    <property type="entry name" value="Vacuolar protein sorting-associated protein Ist1"/>
    <property type="match status" value="1"/>
</dbReference>
<evidence type="ECO:0000313" key="3">
    <source>
        <dbReference type="Proteomes" id="UP000054408"/>
    </source>
</evidence>
<name>A0A0L0DUX5_THETB</name>
<dbReference type="InterPro" id="IPR005061">
    <property type="entry name" value="Ist1"/>
</dbReference>
<evidence type="ECO:0000256" key="1">
    <source>
        <dbReference type="ARBA" id="ARBA00005536"/>
    </source>
</evidence>
<dbReference type="PANTHER" id="PTHR12161">
    <property type="entry name" value="IST1 FAMILY MEMBER"/>
    <property type="match status" value="1"/>
</dbReference>
<accession>A0A0L0DUX5</accession>
<sequence length="307" mass="32439">MADLLSWVLSWVPGLGPDPFSASAMRTALRATSVRAELLQRQTDNRVAALEADVADLFRKGKCRHARLRVEAILAELETLHVLEIVHPLAELCLARLHLLEVPAVEDEPLLTAVRSLVFAAPRVSQLKELVAVADQASRRFEPEVLAVPASGEGVHARLYALLTRSASTPPVAAVDARVARIAKIHSLPDDVIGSSESGAGPSAGRERRIQPLLDVIAGRIARLEGGGVQESSSAQVLELQLQQEALSRALSHPQPGPCSCGAANDACFVPCGHGGVCKACLPARATGPDSSCGECGSPIMYMIGLE</sequence>
<dbReference type="AlphaFoldDB" id="A0A0L0DUX5"/>
<dbReference type="eggNOG" id="KOG2027">
    <property type="taxonomic scope" value="Eukaryota"/>
</dbReference>
<dbReference type="STRING" id="461836.A0A0L0DUX5"/>
<dbReference type="PANTHER" id="PTHR12161:SF5">
    <property type="entry name" value="IST1 HOMOLOG"/>
    <property type="match status" value="1"/>
</dbReference>